<dbReference type="Pfam" id="PF02775">
    <property type="entry name" value="TPP_enzyme_C"/>
    <property type="match status" value="1"/>
</dbReference>
<reference evidence="6 7" key="1">
    <citation type="journal article" date="2016" name="Nat. Commun.">
        <title>Thousands of microbial genomes shed light on interconnected biogeochemical processes in an aquifer system.</title>
        <authorList>
            <person name="Anantharaman K."/>
            <person name="Brown C.T."/>
            <person name="Hug L.A."/>
            <person name="Sharon I."/>
            <person name="Castelle C.J."/>
            <person name="Probst A.J."/>
            <person name="Thomas B.C."/>
            <person name="Singh A."/>
            <person name="Wilkins M.J."/>
            <person name="Karaoz U."/>
            <person name="Brodie E.L."/>
            <person name="Williams K.H."/>
            <person name="Hubbard S.S."/>
            <person name="Banfield J.F."/>
        </authorList>
    </citation>
    <scope>NUCLEOTIDE SEQUENCE [LARGE SCALE GENOMIC DNA]</scope>
</reference>
<evidence type="ECO:0000313" key="6">
    <source>
        <dbReference type="EMBL" id="OGZ33189.1"/>
    </source>
</evidence>
<dbReference type="GO" id="GO:0033980">
    <property type="term" value="F:phosphonopyruvate decarboxylase activity"/>
    <property type="evidence" value="ECO:0007669"/>
    <property type="project" value="InterPro"/>
</dbReference>
<dbReference type="SUPFAM" id="SSF52518">
    <property type="entry name" value="Thiamin diphosphate-binding fold (THDP-binding)"/>
    <property type="match status" value="2"/>
</dbReference>
<keyword evidence="3" id="KW-0456">Lyase</keyword>
<dbReference type="NCBIfam" id="TIGR03297">
    <property type="entry name" value="Ppyr-DeCO2ase"/>
    <property type="match status" value="1"/>
</dbReference>
<evidence type="ECO:0000313" key="7">
    <source>
        <dbReference type="Proteomes" id="UP000177810"/>
    </source>
</evidence>
<dbReference type="InterPro" id="IPR012001">
    <property type="entry name" value="Thiamin_PyroP_enz_TPP-bd_dom"/>
</dbReference>
<dbReference type="Gene3D" id="3.40.50.970">
    <property type="match status" value="2"/>
</dbReference>
<dbReference type="InterPro" id="IPR011766">
    <property type="entry name" value="TPP_enzyme_TPP-bd"/>
</dbReference>
<evidence type="ECO:0000256" key="3">
    <source>
        <dbReference type="ARBA" id="ARBA00023239"/>
    </source>
</evidence>
<dbReference type="Proteomes" id="UP000177810">
    <property type="component" value="Unassembled WGS sequence"/>
</dbReference>
<dbReference type="CDD" id="cd07035">
    <property type="entry name" value="TPP_PYR_POX_like"/>
    <property type="match status" value="1"/>
</dbReference>
<keyword evidence="2" id="KW-0786">Thiamine pyrophosphate</keyword>
<protein>
    <submittedName>
        <fullName evidence="6">Phosphonopyruvate decarboxylase</fullName>
    </submittedName>
</protein>
<organism evidence="6 7">
    <name type="scientific">Candidatus Portnoybacteria bacterium RBG_13_40_8</name>
    <dbReference type="NCBI Taxonomy" id="1801990"/>
    <lineage>
        <taxon>Bacteria</taxon>
        <taxon>Candidatus Portnoyibacteriota</taxon>
    </lineage>
</organism>
<dbReference type="STRING" id="1801990.A2V69_01525"/>
<keyword evidence="6" id="KW-0670">Pyruvate</keyword>
<dbReference type="InterPro" id="IPR000399">
    <property type="entry name" value="TPP-bd_CS"/>
</dbReference>
<accession>A0A1G2F585</accession>
<gene>
    <name evidence="6" type="ORF">A2V69_01525</name>
</gene>
<dbReference type="PANTHER" id="PTHR42818">
    <property type="entry name" value="SULFOPYRUVATE DECARBOXYLASE SUBUNIT ALPHA"/>
    <property type="match status" value="1"/>
</dbReference>
<dbReference type="GO" id="GO:0030976">
    <property type="term" value="F:thiamine pyrophosphate binding"/>
    <property type="evidence" value="ECO:0007669"/>
    <property type="project" value="InterPro"/>
</dbReference>
<dbReference type="EMBL" id="MHMT01000003">
    <property type="protein sequence ID" value="OGZ33189.1"/>
    <property type="molecule type" value="Genomic_DNA"/>
</dbReference>
<dbReference type="AlphaFoldDB" id="A0A1G2F585"/>
<dbReference type="InterPro" id="IPR051818">
    <property type="entry name" value="TPP_dependent_decarboxylase"/>
</dbReference>
<evidence type="ECO:0000256" key="1">
    <source>
        <dbReference type="ARBA" id="ARBA00022793"/>
    </source>
</evidence>
<dbReference type="InterPro" id="IPR017684">
    <property type="entry name" value="Phosphono-pyrv_decarboxylase"/>
</dbReference>
<dbReference type="GO" id="GO:0000287">
    <property type="term" value="F:magnesium ion binding"/>
    <property type="evidence" value="ECO:0007669"/>
    <property type="project" value="InterPro"/>
</dbReference>
<dbReference type="CDD" id="cd03371">
    <property type="entry name" value="TPP_PpyrDC"/>
    <property type="match status" value="1"/>
</dbReference>
<comment type="caution">
    <text evidence="6">The sequence shown here is derived from an EMBL/GenBank/DDBJ whole genome shotgun (WGS) entry which is preliminary data.</text>
</comment>
<dbReference type="InterPro" id="IPR029061">
    <property type="entry name" value="THDP-binding"/>
</dbReference>
<feature type="domain" description="Thiamine pyrophosphate enzyme TPP-binding" evidence="4">
    <location>
        <begin position="206"/>
        <end position="342"/>
    </location>
</feature>
<feature type="domain" description="Thiamine pyrophosphate enzyme N-terminal TPP-binding" evidence="5">
    <location>
        <begin position="7"/>
        <end position="108"/>
    </location>
</feature>
<dbReference type="GO" id="GO:0032923">
    <property type="term" value="P:organic phosphonate biosynthetic process"/>
    <property type="evidence" value="ECO:0007669"/>
    <property type="project" value="InterPro"/>
</dbReference>
<proteinExistence type="predicted"/>
<evidence type="ECO:0000256" key="2">
    <source>
        <dbReference type="ARBA" id="ARBA00023052"/>
    </source>
</evidence>
<dbReference type="Pfam" id="PF02776">
    <property type="entry name" value="TPP_enzyme_N"/>
    <property type="match status" value="1"/>
</dbReference>
<evidence type="ECO:0000259" key="4">
    <source>
        <dbReference type="Pfam" id="PF02775"/>
    </source>
</evidence>
<evidence type="ECO:0000259" key="5">
    <source>
        <dbReference type="Pfam" id="PF02776"/>
    </source>
</evidence>
<keyword evidence="1" id="KW-0210">Decarboxylase</keyword>
<name>A0A1G2F585_9BACT</name>
<dbReference type="PANTHER" id="PTHR42818:SF1">
    <property type="entry name" value="SULFOPYRUVATE DECARBOXYLASE"/>
    <property type="match status" value="1"/>
</dbReference>
<dbReference type="PROSITE" id="PS00187">
    <property type="entry name" value="TPP_ENZYMES"/>
    <property type="match status" value="1"/>
</dbReference>
<sequence>MLKNNELISLLIKKDLTFVTGVPCSIFKDFLIYINDTGKLNHVPATSEGEACAIASGYYLATKKIPMVYMQNSGLGNSINPLTSLLDKAIYGIPALLLISWRGEPGKKDEPQHIKMGRITLKLLKTLSIPFSFLPPDQVKAAKEIEKAKLYLKKNGSPYAIIVKKETIESCQSKAEEKNIYSLTREEAIKIILANLKGDEAIISTTGKTSRELFECREIKKQNHRTDFYVVGSMGCSAGIALGIALTKPRKKIFIFDGDGSVLMKMGTLATIGHFLPKNLFHIIFDNNTYDSTGGQKTVSNSADFSRIALACGYKSAKIATTQKELVNFVKTIKFQKCPSMLIVKIKRGSRKNLGRPTKTPQENKIAFMKFLQNK</sequence>